<evidence type="ECO:0000259" key="2">
    <source>
        <dbReference type="Pfam" id="PF09524"/>
    </source>
</evidence>
<organism evidence="3 4">
    <name type="scientific">Bacillus thuringiensis Bt18247</name>
    <dbReference type="NCBI Taxonomy" id="1423143"/>
    <lineage>
        <taxon>Bacteria</taxon>
        <taxon>Bacillati</taxon>
        <taxon>Bacillota</taxon>
        <taxon>Bacilli</taxon>
        <taxon>Bacillales</taxon>
        <taxon>Bacillaceae</taxon>
        <taxon>Bacillus</taxon>
        <taxon>Bacillus cereus group</taxon>
    </lineage>
</organism>
<name>A0A9W3SYI9_BACTU</name>
<dbReference type="EMBL" id="CP015250">
    <property type="protein sequence ID" value="AOM13832.1"/>
    <property type="molecule type" value="Genomic_DNA"/>
</dbReference>
<feature type="domain" description="Phage conserved hypothetical protein C-terminal" evidence="2">
    <location>
        <begin position="179"/>
        <end position="251"/>
    </location>
</feature>
<evidence type="ECO:0000313" key="4">
    <source>
        <dbReference type="Proteomes" id="UP000192743"/>
    </source>
</evidence>
<keyword evidence="1" id="KW-0812">Transmembrane</keyword>
<dbReference type="Pfam" id="PF09524">
    <property type="entry name" value="Phg_2220_C"/>
    <property type="match status" value="1"/>
</dbReference>
<dbReference type="AlphaFoldDB" id="A0A9W3SYI9"/>
<protein>
    <recommendedName>
        <fullName evidence="2">Phage conserved hypothetical protein C-terminal domain-containing protein</fullName>
    </recommendedName>
</protein>
<evidence type="ECO:0000256" key="1">
    <source>
        <dbReference type="SAM" id="Phobius"/>
    </source>
</evidence>
<dbReference type="InterPro" id="IPR011741">
    <property type="entry name" value="Phg_2220_C"/>
</dbReference>
<accession>A0A9W3SYI9</accession>
<keyword evidence="1" id="KW-1133">Transmembrane helix</keyword>
<dbReference type="NCBIfam" id="TIGR02220">
    <property type="entry name" value="phg_TIGR02220"/>
    <property type="match status" value="1"/>
</dbReference>
<dbReference type="Proteomes" id="UP000192743">
    <property type="component" value="Chromosome"/>
</dbReference>
<keyword evidence="1" id="KW-0472">Membrane</keyword>
<gene>
    <name evidence="3" type="ORF">BTI247_54960</name>
</gene>
<feature type="transmembrane region" description="Helical" evidence="1">
    <location>
        <begin position="21"/>
        <end position="43"/>
    </location>
</feature>
<sequence>MSDQIFELETFARNGFTVRHAYVDITGDLIAGILLGQIVYWYLPNEQGKSKLKVKKNGEFWLAKSREDWGNEIRITPKQYDRAIKKLIEKGFVTVQKFKFNGAPTHHIQLNISELNQRVKSILTFGEIPNAPLGEMELTERVNSLTKITTKTTTEITLKDTMSSDRETGSKDAIPYEEIILYLNKKANKSFKHQTTKTRTLIKARWKEGFILSDFQKVIDQKTAQWITDVRMHQYIRPETLFGTKFESYVNEVAVDPNGPNGGGTSHAIARKDNNFIEAYDF</sequence>
<reference evidence="3 4" key="1">
    <citation type="submission" date="2016-02" db="EMBL/GenBank/DDBJ databases">
        <title>Comparative analysis of three nematocidal Bacillus thuringiensis strains.</title>
        <authorList>
            <person name="Hollensteiner J."/>
            <person name="Kloesener M."/>
            <person name="Bunk B."/>
            <person name="Sproeer C."/>
            <person name="Rosenstiel P."/>
            <person name="Schulte-Iserlohe R."/>
            <person name="Schulenburg H."/>
            <person name="Liesegang H."/>
        </authorList>
    </citation>
    <scope>NUCLEOTIDE SEQUENCE [LARGE SCALE GENOMIC DNA]</scope>
    <source>
        <strain evidence="3 4">Bt18247</strain>
    </source>
</reference>
<proteinExistence type="predicted"/>
<dbReference type="RefSeq" id="WP_069356490.1">
    <property type="nucleotide sequence ID" value="NZ_CP015250.1"/>
</dbReference>
<evidence type="ECO:0000313" key="3">
    <source>
        <dbReference type="EMBL" id="AOM13832.1"/>
    </source>
</evidence>